<accession>A0A263CZT9</accession>
<dbReference type="Pfam" id="PF01925">
    <property type="entry name" value="TauE"/>
    <property type="match status" value="1"/>
</dbReference>
<feature type="transmembrane region" description="Helical" evidence="5">
    <location>
        <begin position="72"/>
        <end position="91"/>
    </location>
</feature>
<feature type="transmembrane region" description="Helical" evidence="5">
    <location>
        <begin position="47"/>
        <end position="65"/>
    </location>
</feature>
<evidence type="ECO:0000256" key="3">
    <source>
        <dbReference type="ARBA" id="ARBA00022989"/>
    </source>
</evidence>
<keyword evidence="4 5" id="KW-0472">Membrane</keyword>
<feature type="transmembrane region" description="Helical" evidence="5">
    <location>
        <begin position="218"/>
        <end position="240"/>
    </location>
</feature>
<dbReference type="OrthoDB" id="3872971at2"/>
<dbReference type="InterPro" id="IPR002781">
    <property type="entry name" value="TM_pro_TauE-like"/>
</dbReference>
<sequence length="243" mass="24195">MTLTLLVPLACLLLLAGALQRLSGIGYALVASPGLLAAVGPDEAVRLVAVTSIASCAVGIATTWRESRPFEACALVPFALLAIVPAGYFAAAVGDGVATLLCGLIVLPALAMALRPPRRMERVPRWLGAVVAGSFSGAMNAVAGLGGPMAASYGMSRRWGAALVPNMQLFLLLSAFGVVVVRGWPDQVGNGDLLVLSLSAAVGVAAGGGLSARVTSRTAGAVTVAVAITGAGVAIVRGVAAIV</sequence>
<proteinExistence type="inferred from homology"/>
<evidence type="ECO:0000256" key="4">
    <source>
        <dbReference type="ARBA" id="ARBA00023136"/>
    </source>
</evidence>
<dbReference type="AlphaFoldDB" id="A0A263CZT9"/>
<comment type="caution">
    <text evidence="6">The sequence shown here is derived from an EMBL/GenBank/DDBJ whole genome shotgun (WGS) entry which is preliminary data.</text>
</comment>
<comment type="similarity">
    <text evidence="5">Belongs to the 4-toluene sulfonate uptake permease (TSUP) (TC 2.A.102) family.</text>
</comment>
<comment type="subcellular location">
    <subcellularLocation>
        <location evidence="5">Cell membrane</location>
        <topology evidence="5">Multi-pass membrane protein</topology>
    </subcellularLocation>
    <subcellularLocation>
        <location evidence="1">Membrane</location>
        <topology evidence="1">Multi-pass membrane protein</topology>
    </subcellularLocation>
</comment>
<dbReference type="RefSeq" id="WP_094864203.1">
    <property type="nucleotide sequence ID" value="NZ_NKYE01000012.1"/>
</dbReference>
<protein>
    <recommendedName>
        <fullName evidence="5">Probable membrane transporter protein</fullName>
    </recommendedName>
</protein>
<evidence type="ECO:0000313" key="7">
    <source>
        <dbReference type="Proteomes" id="UP000242444"/>
    </source>
</evidence>
<keyword evidence="2 5" id="KW-0812">Transmembrane</keyword>
<feature type="transmembrane region" description="Helical" evidence="5">
    <location>
        <begin position="126"/>
        <end position="147"/>
    </location>
</feature>
<dbReference type="Proteomes" id="UP000242444">
    <property type="component" value="Unassembled WGS sequence"/>
</dbReference>
<evidence type="ECO:0000256" key="5">
    <source>
        <dbReference type="RuleBase" id="RU363041"/>
    </source>
</evidence>
<evidence type="ECO:0000313" key="6">
    <source>
        <dbReference type="EMBL" id="OZM71621.1"/>
    </source>
</evidence>
<keyword evidence="3 5" id="KW-1133">Transmembrane helix</keyword>
<keyword evidence="5" id="KW-1003">Cell membrane</keyword>
<feature type="transmembrane region" description="Helical" evidence="5">
    <location>
        <begin position="97"/>
        <end position="114"/>
    </location>
</feature>
<organism evidence="6 7">
    <name type="scientific">Amycolatopsis antarctica</name>
    <dbReference type="NCBI Taxonomy" id="1854586"/>
    <lineage>
        <taxon>Bacteria</taxon>
        <taxon>Bacillati</taxon>
        <taxon>Actinomycetota</taxon>
        <taxon>Actinomycetes</taxon>
        <taxon>Pseudonocardiales</taxon>
        <taxon>Pseudonocardiaceae</taxon>
        <taxon>Amycolatopsis</taxon>
    </lineage>
</organism>
<dbReference type="InParanoid" id="A0A263CZT9"/>
<evidence type="ECO:0000256" key="1">
    <source>
        <dbReference type="ARBA" id="ARBA00004141"/>
    </source>
</evidence>
<gene>
    <name evidence="6" type="ORF">CFN78_19055</name>
</gene>
<evidence type="ECO:0000256" key="2">
    <source>
        <dbReference type="ARBA" id="ARBA00022692"/>
    </source>
</evidence>
<name>A0A263CZT9_9PSEU</name>
<feature type="transmembrane region" description="Helical" evidence="5">
    <location>
        <begin position="159"/>
        <end position="181"/>
    </location>
</feature>
<feature type="transmembrane region" description="Helical" evidence="5">
    <location>
        <begin position="193"/>
        <end position="212"/>
    </location>
</feature>
<dbReference type="GO" id="GO:0005886">
    <property type="term" value="C:plasma membrane"/>
    <property type="evidence" value="ECO:0007669"/>
    <property type="project" value="UniProtKB-SubCell"/>
</dbReference>
<reference evidence="6 7" key="1">
    <citation type="submission" date="2017-07" db="EMBL/GenBank/DDBJ databases">
        <title>Amycolatopsis antarcticus sp. nov., isolated from the surface of an Antarcticus brown macroalga.</title>
        <authorList>
            <person name="Wang J."/>
            <person name="Leiva S."/>
            <person name="Huang J."/>
            <person name="Huang Y."/>
        </authorList>
    </citation>
    <scope>NUCLEOTIDE SEQUENCE [LARGE SCALE GENOMIC DNA]</scope>
    <source>
        <strain evidence="6 7">AU-G6</strain>
    </source>
</reference>
<keyword evidence="7" id="KW-1185">Reference proteome</keyword>
<dbReference type="EMBL" id="NKYE01000012">
    <property type="protein sequence ID" value="OZM71621.1"/>
    <property type="molecule type" value="Genomic_DNA"/>
</dbReference>